<dbReference type="RefSeq" id="WP_238307969.1">
    <property type="nucleotide sequence ID" value="NZ_BPRE01000006.1"/>
</dbReference>
<dbReference type="EMBL" id="BPRE01000006">
    <property type="protein sequence ID" value="GJE75545.1"/>
    <property type="molecule type" value="Genomic_DNA"/>
</dbReference>
<keyword evidence="2" id="KW-1185">Reference proteome</keyword>
<reference evidence="1" key="2">
    <citation type="submission" date="2021-08" db="EMBL/GenBank/DDBJ databases">
        <authorList>
            <person name="Tani A."/>
            <person name="Ola A."/>
            <person name="Ogura Y."/>
            <person name="Katsura K."/>
            <person name="Hayashi T."/>
        </authorList>
    </citation>
    <scope>NUCLEOTIDE SEQUENCE</scope>
    <source>
        <strain evidence="1">DSM 14458</strain>
    </source>
</reference>
<organism evidence="1 2">
    <name type="scientific">Methylorubrum suomiense</name>
    <dbReference type="NCBI Taxonomy" id="144191"/>
    <lineage>
        <taxon>Bacteria</taxon>
        <taxon>Pseudomonadati</taxon>
        <taxon>Pseudomonadota</taxon>
        <taxon>Alphaproteobacteria</taxon>
        <taxon>Hyphomicrobiales</taxon>
        <taxon>Methylobacteriaceae</taxon>
        <taxon>Methylorubrum</taxon>
    </lineage>
</organism>
<sequence length="183" mass="19736">MGYWDTPGQSDEWYTPPAVFGALGCRFDLDVAPARFGQDHVPADERLHGDGLAALWGGFVWMNPPFGGRNGIAPWLDRFFDHGDGIALTPDRTSAPWFWRAWVRADLVLFTRKIRFLRPDGSEGVSPSNGTALWAVGGRGCFALRQASSAGFGILATPAGGALVANRLSDPTPPRSLTHTQGA</sequence>
<name>A0ABQ4UU70_9HYPH</name>
<proteinExistence type="predicted"/>
<gene>
    <name evidence="1" type="ORF">BGCPKDLD_2129</name>
</gene>
<dbReference type="Proteomes" id="UP001055093">
    <property type="component" value="Unassembled WGS sequence"/>
</dbReference>
<evidence type="ECO:0008006" key="3">
    <source>
        <dbReference type="Google" id="ProtNLM"/>
    </source>
</evidence>
<accession>A0ABQ4UU70</accession>
<evidence type="ECO:0000313" key="1">
    <source>
        <dbReference type="EMBL" id="GJE75545.1"/>
    </source>
</evidence>
<evidence type="ECO:0000313" key="2">
    <source>
        <dbReference type="Proteomes" id="UP001055093"/>
    </source>
</evidence>
<comment type="caution">
    <text evidence="1">The sequence shown here is derived from an EMBL/GenBank/DDBJ whole genome shotgun (WGS) entry which is preliminary data.</text>
</comment>
<reference evidence="1" key="1">
    <citation type="journal article" date="2021" name="Front. Microbiol.">
        <title>Comprehensive Comparative Genomics and Phenotyping of Methylobacterium Species.</title>
        <authorList>
            <person name="Alessa O."/>
            <person name="Ogura Y."/>
            <person name="Fujitani Y."/>
            <person name="Takami H."/>
            <person name="Hayashi T."/>
            <person name="Sahin N."/>
            <person name="Tani A."/>
        </authorList>
    </citation>
    <scope>NUCLEOTIDE SEQUENCE</scope>
    <source>
        <strain evidence="1">DSM 14458</strain>
    </source>
</reference>
<protein>
    <recommendedName>
        <fullName evidence="3">Adenine methyltransferase</fullName>
    </recommendedName>
</protein>